<dbReference type="InterPro" id="IPR011010">
    <property type="entry name" value="DNA_brk_join_enz"/>
</dbReference>
<feature type="domain" description="Tyr recombinase" evidence="2">
    <location>
        <begin position="12"/>
        <end position="148"/>
    </location>
</feature>
<dbReference type="Gene3D" id="1.10.443.10">
    <property type="entry name" value="Intergrase catalytic core"/>
    <property type="match status" value="1"/>
</dbReference>
<dbReference type="GO" id="GO:0003677">
    <property type="term" value="F:DNA binding"/>
    <property type="evidence" value="ECO:0007669"/>
    <property type="project" value="InterPro"/>
</dbReference>
<dbReference type="AlphaFoldDB" id="A0A7W0HNP8"/>
<dbReference type="PROSITE" id="PS51898">
    <property type="entry name" value="TYR_RECOMBINASE"/>
    <property type="match status" value="1"/>
</dbReference>
<dbReference type="GO" id="GO:0006310">
    <property type="term" value="P:DNA recombination"/>
    <property type="evidence" value="ECO:0007669"/>
    <property type="project" value="UniProtKB-KW"/>
</dbReference>
<gene>
    <name evidence="3" type="ORF">HNR30_001292</name>
</gene>
<keyword evidence="4" id="KW-1185">Reference proteome</keyword>
<comment type="caution">
    <text evidence="3">The sequence shown here is derived from an EMBL/GenBank/DDBJ whole genome shotgun (WGS) entry which is preliminary data.</text>
</comment>
<proteinExistence type="predicted"/>
<protein>
    <submittedName>
        <fullName evidence="3">Integrase</fullName>
    </submittedName>
</protein>
<evidence type="ECO:0000256" key="1">
    <source>
        <dbReference type="ARBA" id="ARBA00023172"/>
    </source>
</evidence>
<dbReference type="CDD" id="cd00397">
    <property type="entry name" value="DNA_BRE_C"/>
    <property type="match status" value="1"/>
</dbReference>
<name>A0A7W0HNP8_9ACTN</name>
<reference evidence="3 4" key="1">
    <citation type="submission" date="2020-07" db="EMBL/GenBank/DDBJ databases">
        <title>Genomic Encyclopedia of Type Strains, Phase IV (KMG-IV): sequencing the most valuable type-strain genomes for metagenomic binning, comparative biology and taxonomic classification.</title>
        <authorList>
            <person name="Goeker M."/>
        </authorList>
    </citation>
    <scope>NUCLEOTIDE SEQUENCE [LARGE SCALE GENOMIC DNA]</scope>
    <source>
        <strain evidence="3 4">DSM 45533</strain>
    </source>
</reference>
<dbReference type="InterPro" id="IPR002104">
    <property type="entry name" value="Integrase_catalytic"/>
</dbReference>
<keyword evidence="1" id="KW-0233">DNA recombination</keyword>
<dbReference type="InterPro" id="IPR013762">
    <property type="entry name" value="Integrase-like_cat_sf"/>
</dbReference>
<dbReference type="EMBL" id="JACDUR010000001">
    <property type="protein sequence ID" value="MBA2889957.1"/>
    <property type="molecule type" value="Genomic_DNA"/>
</dbReference>
<evidence type="ECO:0000259" key="2">
    <source>
        <dbReference type="PROSITE" id="PS51898"/>
    </source>
</evidence>
<organism evidence="3 4">
    <name type="scientific">Nonomuraea soli</name>
    <dbReference type="NCBI Taxonomy" id="1032476"/>
    <lineage>
        <taxon>Bacteria</taxon>
        <taxon>Bacillati</taxon>
        <taxon>Actinomycetota</taxon>
        <taxon>Actinomycetes</taxon>
        <taxon>Streptosporangiales</taxon>
        <taxon>Streptosporangiaceae</taxon>
        <taxon>Nonomuraea</taxon>
    </lineage>
</organism>
<sequence length="148" mass="16224">MEQAVRDAIIDRNPAKVTGWLSEYKKFEDELDDPRTLSLPVKFAASTAARIGEVSGVRVADIDTTSWTWTVHRQTTPSPGGLVDKGTKGKRARKVPIIAEVRELVPDRIAATDRDPAARLLTGPRGGRISTAILRNATHWDEVVTKLG</sequence>
<dbReference type="SUPFAM" id="SSF56349">
    <property type="entry name" value="DNA breaking-rejoining enzymes"/>
    <property type="match status" value="1"/>
</dbReference>
<dbReference type="RefSeq" id="WP_220133184.1">
    <property type="nucleotide sequence ID" value="NZ_BAABAM010000001.1"/>
</dbReference>
<evidence type="ECO:0000313" key="3">
    <source>
        <dbReference type="EMBL" id="MBA2889957.1"/>
    </source>
</evidence>
<dbReference type="GO" id="GO:0015074">
    <property type="term" value="P:DNA integration"/>
    <property type="evidence" value="ECO:0007669"/>
    <property type="project" value="InterPro"/>
</dbReference>
<evidence type="ECO:0000313" key="4">
    <source>
        <dbReference type="Proteomes" id="UP000530928"/>
    </source>
</evidence>
<dbReference type="Proteomes" id="UP000530928">
    <property type="component" value="Unassembled WGS sequence"/>
</dbReference>
<accession>A0A7W0HNP8</accession>